<evidence type="ECO:0000256" key="3">
    <source>
        <dbReference type="ARBA" id="ARBA00022598"/>
    </source>
</evidence>
<comment type="similarity">
    <text evidence="2 7 8">Belongs to the glutamine synthetase family.</text>
</comment>
<dbReference type="EMBL" id="LDXK01000001">
    <property type="protein sequence ID" value="KRT67599.1"/>
    <property type="molecule type" value="Genomic_DNA"/>
</dbReference>
<evidence type="ECO:0000256" key="5">
    <source>
        <dbReference type="ARBA" id="ARBA00022840"/>
    </source>
</evidence>
<dbReference type="InterPro" id="IPR014746">
    <property type="entry name" value="Gln_synth/guanido_kin_cat_dom"/>
</dbReference>
<dbReference type="PANTHER" id="PTHR43785">
    <property type="entry name" value="GAMMA-GLUTAMYLPUTRESCINE SYNTHETASE"/>
    <property type="match status" value="1"/>
</dbReference>
<evidence type="ECO:0000256" key="9">
    <source>
        <dbReference type="RuleBase" id="RU004356"/>
    </source>
</evidence>
<evidence type="ECO:0000256" key="8">
    <source>
        <dbReference type="RuleBase" id="RU000384"/>
    </source>
</evidence>
<dbReference type="Pfam" id="PF03951">
    <property type="entry name" value="Gln-synt_N"/>
    <property type="match status" value="1"/>
</dbReference>
<dbReference type="AlphaFoldDB" id="A0A0T5ZXU6"/>
<evidence type="ECO:0000313" key="12">
    <source>
        <dbReference type="EMBL" id="KRT67599.1"/>
    </source>
</evidence>
<proteinExistence type="inferred from homology"/>
<gene>
    <name evidence="12" type="ORF">XU08_C0001G0005</name>
</gene>
<keyword evidence="4 9" id="KW-0547">Nucleotide-binding</keyword>
<comment type="caution">
    <text evidence="12">The sequence shown here is derived from an EMBL/GenBank/DDBJ whole genome shotgun (WGS) entry which is preliminary data.</text>
</comment>
<comment type="cofactor">
    <cofactor evidence="1">
        <name>Mg(2+)</name>
        <dbReference type="ChEBI" id="CHEBI:18420"/>
    </cofactor>
</comment>
<dbReference type="PROSITE" id="PS00181">
    <property type="entry name" value="GLNA_ATP"/>
    <property type="match status" value="1"/>
</dbReference>
<dbReference type="InterPro" id="IPR027303">
    <property type="entry name" value="Gln_synth_gly_rich_site"/>
</dbReference>
<comment type="catalytic activity">
    <reaction evidence="9">
        <text>L-glutamate + NH4(+) + ATP = L-glutamine + ADP + phosphate + H(+)</text>
        <dbReference type="Rhea" id="RHEA:16169"/>
        <dbReference type="ChEBI" id="CHEBI:15378"/>
        <dbReference type="ChEBI" id="CHEBI:28938"/>
        <dbReference type="ChEBI" id="CHEBI:29985"/>
        <dbReference type="ChEBI" id="CHEBI:30616"/>
        <dbReference type="ChEBI" id="CHEBI:43474"/>
        <dbReference type="ChEBI" id="CHEBI:58359"/>
        <dbReference type="ChEBI" id="CHEBI:456216"/>
        <dbReference type="EC" id="6.3.1.2"/>
    </reaction>
</comment>
<dbReference type="PROSITE" id="PS51986">
    <property type="entry name" value="GS_BETA_GRASP"/>
    <property type="match status" value="1"/>
</dbReference>
<keyword evidence="3 9" id="KW-0436">Ligase</keyword>
<dbReference type="PATRIC" id="fig|1576480.3.peg.5"/>
<dbReference type="InterPro" id="IPR027302">
    <property type="entry name" value="Gln_synth_N_conserv_site"/>
</dbReference>
<feature type="domain" description="GS beta-grasp" evidence="10">
    <location>
        <begin position="10"/>
        <end position="100"/>
    </location>
</feature>
<accession>A0A0T5ZXU6</accession>
<evidence type="ECO:0000259" key="11">
    <source>
        <dbReference type="PROSITE" id="PS51987"/>
    </source>
</evidence>
<dbReference type="EC" id="6.3.1.2" evidence="9"/>
<dbReference type="Gene3D" id="3.30.590.10">
    <property type="entry name" value="Glutamine synthetase/guanido kinase, catalytic domain"/>
    <property type="match status" value="1"/>
</dbReference>
<protein>
    <recommendedName>
        <fullName evidence="9">Glutamine synthetase</fullName>
        <ecNumber evidence="9">6.3.1.2</ecNumber>
    </recommendedName>
</protein>
<evidence type="ECO:0000256" key="2">
    <source>
        <dbReference type="ARBA" id="ARBA00009897"/>
    </source>
</evidence>
<name>A0A0T5ZXU6_UNCKA</name>
<dbReference type="PANTHER" id="PTHR43785:SF12">
    <property type="entry name" value="TYPE-1 GLUTAMINE SYNTHETASE 2"/>
    <property type="match status" value="1"/>
</dbReference>
<dbReference type="Pfam" id="PF00120">
    <property type="entry name" value="Gln-synt_C"/>
    <property type="match status" value="1"/>
</dbReference>
<evidence type="ECO:0000256" key="7">
    <source>
        <dbReference type="PROSITE-ProRule" id="PRU01330"/>
    </source>
</evidence>
<evidence type="ECO:0000256" key="6">
    <source>
        <dbReference type="ARBA" id="ARBA00022842"/>
    </source>
</evidence>
<sequence>MDDKGRELLHKVKEDRVRAVVLQFTDLAGSVKSTTIPSHRLGEALERGIWFDGSSIEGFARIHESDMLLRPDPDTYRLLPWEPEERRVSRVICDVYQPNGKPLPMDPRGILQRMLKRAEKMGFNYNTGSEVEFFLFKDASTLEPVTHDVGSYFDFSQDAAHEVRMDLMDAFEAMGMKVEMSHHEVAPGQHEIDIRYDNALVTADNVVTLKSVVKALAAKRELWATFMPKPLAGINGSGMHTHQSFFKNGENVFFGPKDKKYGLSLLAHYFIAGQMVHARALAAIVAPTVNSYKRLVPGYEAPVYICWARINRSALIRIPQYAPGRESSTRLELRFPDPSCNPYLASAAMLAAGLDGIERRLLPPQPVEEDVYHFDDAKLAKMGIGTLPATLAEALDEFEQDPVLQEAIGSKASAAFLRMKRQEWDEFRLYVSPWERERYLSTV</sequence>
<dbReference type="SUPFAM" id="SSF54368">
    <property type="entry name" value="Glutamine synthetase, N-terminal domain"/>
    <property type="match status" value="1"/>
</dbReference>
<dbReference type="GO" id="GO:0004356">
    <property type="term" value="F:glutamine synthetase activity"/>
    <property type="evidence" value="ECO:0007669"/>
    <property type="project" value="UniProtKB-EC"/>
</dbReference>
<evidence type="ECO:0000313" key="13">
    <source>
        <dbReference type="Proteomes" id="UP000051297"/>
    </source>
</evidence>
<dbReference type="GO" id="GO:0006542">
    <property type="term" value="P:glutamine biosynthetic process"/>
    <property type="evidence" value="ECO:0007669"/>
    <property type="project" value="InterPro"/>
</dbReference>
<dbReference type="GO" id="GO:0005524">
    <property type="term" value="F:ATP binding"/>
    <property type="evidence" value="ECO:0007669"/>
    <property type="project" value="UniProtKB-KW"/>
</dbReference>
<dbReference type="InterPro" id="IPR008146">
    <property type="entry name" value="Gln_synth_cat_dom"/>
</dbReference>
<dbReference type="SUPFAM" id="SSF55931">
    <property type="entry name" value="Glutamine synthetase/guanido kinase"/>
    <property type="match status" value="1"/>
</dbReference>
<evidence type="ECO:0000259" key="10">
    <source>
        <dbReference type="PROSITE" id="PS51986"/>
    </source>
</evidence>
<dbReference type="InterPro" id="IPR036651">
    <property type="entry name" value="Gln_synt_N_sf"/>
</dbReference>
<dbReference type="STRING" id="1576480.XU08_C0001G0005"/>
<keyword evidence="5 9" id="KW-0067">ATP-binding</keyword>
<evidence type="ECO:0000256" key="1">
    <source>
        <dbReference type="ARBA" id="ARBA00001946"/>
    </source>
</evidence>
<feature type="domain" description="GS catalytic" evidence="11">
    <location>
        <begin position="107"/>
        <end position="443"/>
    </location>
</feature>
<reference evidence="12 13" key="1">
    <citation type="submission" date="2015-05" db="EMBL/GenBank/DDBJ databases">
        <title>Critical biogeochemical functions in the subsurface are associated with bacteria from new phyla and little studied lineages.</title>
        <authorList>
            <person name="Hug L.A."/>
            <person name="Thomas B.C."/>
            <person name="Sharon I."/>
            <person name="Brown C.T."/>
            <person name="Sharma R."/>
            <person name="Hettich R.L."/>
            <person name="Wilkins M.J."/>
            <person name="Williams K.H."/>
            <person name="Singh A."/>
            <person name="Banfield J.F."/>
        </authorList>
    </citation>
    <scope>NUCLEOTIDE SEQUENCE [LARGE SCALE GENOMIC DNA]</scope>
    <source>
        <strain evidence="12">CSP1-7</strain>
    </source>
</reference>
<dbReference type="InterPro" id="IPR008147">
    <property type="entry name" value="Gln_synt_N"/>
</dbReference>
<dbReference type="Proteomes" id="UP000051297">
    <property type="component" value="Unassembled WGS sequence"/>
</dbReference>
<evidence type="ECO:0000256" key="4">
    <source>
        <dbReference type="ARBA" id="ARBA00022741"/>
    </source>
</evidence>
<organism evidence="12 13">
    <name type="scientific">candidate division WWE3 bacterium CSP1-7</name>
    <dbReference type="NCBI Taxonomy" id="1576480"/>
    <lineage>
        <taxon>Bacteria</taxon>
        <taxon>Katanobacteria</taxon>
    </lineage>
</organism>
<dbReference type="PROSITE" id="PS51987">
    <property type="entry name" value="GS_CATALYTIC"/>
    <property type="match status" value="1"/>
</dbReference>
<dbReference type="SMART" id="SM01230">
    <property type="entry name" value="Gln-synt_C"/>
    <property type="match status" value="1"/>
</dbReference>
<dbReference type="PROSITE" id="PS00180">
    <property type="entry name" value="GLNA_1"/>
    <property type="match status" value="1"/>
</dbReference>
<keyword evidence="6" id="KW-0460">Magnesium</keyword>
<dbReference type="Gene3D" id="3.10.20.70">
    <property type="entry name" value="Glutamine synthetase, N-terminal domain"/>
    <property type="match status" value="1"/>
</dbReference>